<dbReference type="Gene3D" id="1.20.1280.50">
    <property type="match status" value="1"/>
</dbReference>
<reference evidence="2" key="1">
    <citation type="journal article" date="2013" name="Genome Biol.">
        <title>Reference genomes and transcriptomes of Nicotiana sylvestris and Nicotiana tomentosiformis.</title>
        <authorList>
            <person name="Sierro N."/>
            <person name="Battey J.N."/>
            <person name="Ouadi S."/>
            <person name="Bovet L."/>
            <person name="Goepfert S."/>
            <person name="Bakaher N."/>
            <person name="Peitsch M.C."/>
            <person name="Ivanov N.V."/>
        </authorList>
    </citation>
    <scope>NUCLEOTIDE SEQUENCE [LARGE SCALE GENOMIC DNA]</scope>
</reference>
<dbReference type="InterPro" id="IPR055294">
    <property type="entry name" value="FBL60-like"/>
</dbReference>
<dbReference type="RefSeq" id="XP_009796623.1">
    <property type="nucleotide sequence ID" value="XM_009798321.1"/>
</dbReference>
<dbReference type="PANTHER" id="PTHR31293">
    <property type="entry name" value="RNI-LIKE SUPERFAMILY PROTEIN"/>
    <property type="match status" value="1"/>
</dbReference>
<organism evidence="2 3">
    <name type="scientific">Nicotiana sylvestris</name>
    <name type="common">Wood tobacco</name>
    <name type="synonym">South American tobacco</name>
    <dbReference type="NCBI Taxonomy" id="4096"/>
    <lineage>
        <taxon>Eukaryota</taxon>
        <taxon>Viridiplantae</taxon>
        <taxon>Streptophyta</taxon>
        <taxon>Embryophyta</taxon>
        <taxon>Tracheophyta</taxon>
        <taxon>Spermatophyta</taxon>
        <taxon>Magnoliopsida</taxon>
        <taxon>eudicotyledons</taxon>
        <taxon>Gunneridae</taxon>
        <taxon>Pentapetalae</taxon>
        <taxon>asterids</taxon>
        <taxon>lamiids</taxon>
        <taxon>Solanales</taxon>
        <taxon>Solanaceae</taxon>
        <taxon>Nicotianoideae</taxon>
        <taxon>Nicotianeae</taxon>
        <taxon>Nicotiana</taxon>
    </lineage>
</organism>
<accession>A0A1U7Y0G1</accession>
<dbReference type="Pfam" id="PF00646">
    <property type="entry name" value="F-box"/>
    <property type="match status" value="1"/>
</dbReference>
<dbReference type="InterPro" id="IPR001810">
    <property type="entry name" value="F-box_dom"/>
</dbReference>
<evidence type="ECO:0000259" key="1">
    <source>
        <dbReference type="PROSITE" id="PS50181"/>
    </source>
</evidence>
<evidence type="ECO:0000313" key="3">
    <source>
        <dbReference type="RefSeq" id="XP_009796623.1"/>
    </source>
</evidence>
<reference evidence="3" key="2">
    <citation type="submission" date="2025-08" db="UniProtKB">
        <authorList>
            <consortium name="RefSeq"/>
        </authorList>
    </citation>
    <scope>IDENTIFICATION</scope>
    <source>
        <tissue evidence="3">Leaf</tissue>
    </source>
</reference>
<protein>
    <submittedName>
        <fullName evidence="3">F-box/LRR-repeat protein At3g58900-like</fullName>
    </submittedName>
</protein>
<evidence type="ECO:0000313" key="2">
    <source>
        <dbReference type="Proteomes" id="UP000189701"/>
    </source>
</evidence>
<dbReference type="AlphaFoldDB" id="A0A1U7Y0G1"/>
<gene>
    <name evidence="3" type="primary">LOC104243167</name>
</gene>
<feature type="domain" description="F-box" evidence="1">
    <location>
        <begin position="1"/>
        <end position="37"/>
    </location>
</feature>
<name>A0A1U7Y0G1_NICSY</name>
<keyword evidence="2" id="KW-1185">Reference proteome</keyword>
<dbReference type="PROSITE" id="PS50181">
    <property type="entry name" value="FBOX"/>
    <property type="match status" value="1"/>
</dbReference>
<dbReference type="InterPro" id="IPR036047">
    <property type="entry name" value="F-box-like_dom_sf"/>
</dbReference>
<dbReference type="CDD" id="cd22160">
    <property type="entry name" value="F-box_AtFBL13-like"/>
    <property type="match status" value="1"/>
</dbReference>
<dbReference type="SUPFAM" id="SSF81383">
    <property type="entry name" value="F-box domain"/>
    <property type="match status" value="1"/>
</dbReference>
<dbReference type="InterPro" id="IPR053781">
    <property type="entry name" value="F-box_AtFBL13-like"/>
</dbReference>
<dbReference type="PANTHER" id="PTHR31293:SF12">
    <property type="entry name" value="RNI-LIKE SUPERFAMILY PROTEIN"/>
    <property type="match status" value="1"/>
</dbReference>
<dbReference type="STRING" id="4096.A0A1U7Y0G1"/>
<proteinExistence type="predicted"/>
<dbReference type="Proteomes" id="UP000189701">
    <property type="component" value="Unplaced"/>
</dbReference>
<sequence>MDQISQLPDPILQHILFFLPAKDAAQTSVLSRTWLNVWNLLPILTFDFDENAFIQKHLSAAIEEQKQADEGDAFLNHIDSPLTNLRIQKAIIQKFRLSLNFSDTKNASCIDEWIGLATNNCINELDIHIMRQDDKLDWYSLPGTVITAKSLVVLGDVHLIEELTLHQEDDIANENILIQAVNLQSLNYRGCNGELKFDVASFKFMKEFEHNIGADYQPNGRKFCF</sequence>